<dbReference type="Gene3D" id="1.10.10.1420">
    <property type="entry name" value="DNA replication factor Cdt1, C-terminal WH domain"/>
    <property type="match status" value="1"/>
</dbReference>
<evidence type="ECO:0000313" key="6">
    <source>
        <dbReference type="Proteomes" id="UP001498398"/>
    </source>
</evidence>
<name>A0ABR1K430_9AGAR</name>
<evidence type="ECO:0000313" key="5">
    <source>
        <dbReference type="EMBL" id="KAK7470809.1"/>
    </source>
</evidence>
<dbReference type="InterPro" id="IPR038090">
    <property type="entry name" value="Cdt1_C_WH_dom_sf"/>
</dbReference>
<feature type="region of interest" description="Disordered" evidence="3">
    <location>
        <begin position="253"/>
        <end position="359"/>
    </location>
</feature>
<dbReference type="Proteomes" id="UP001498398">
    <property type="component" value="Unassembled WGS sequence"/>
</dbReference>
<evidence type="ECO:0000256" key="1">
    <source>
        <dbReference type="ARBA" id="ARBA00008356"/>
    </source>
</evidence>
<feature type="domain" description="DNA replication factor Cdt1 C-terminal" evidence="4">
    <location>
        <begin position="397"/>
        <end position="482"/>
    </location>
</feature>
<organism evidence="5 6">
    <name type="scientific">Marasmiellus scandens</name>
    <dbReference type="NCBI Taxonomy" id="2682957"/>
    <lineage>
        <taxon>Eukaryota</taxon>
        <taxon>Fungi</taxon>
        <taxon>Dikarya</taxon>
        <taxon>Basidiomycota</taxon>
        <taxon>Agaricomycotina</taxon>
        <taxon>Agaricomycetes</taxon>
        <taxon>Agaricomycetidae</taxon>
        <taxon>Agaricales</taxon>
        <taxon>Marasmiineae</taxon>
        <taxon>Omphalotaceae</taxon>
        <taxon>Marasmiellus</taxon>
    </lineage>
</organism>
<reference evidence="5 6" key="1">
    <citation type="submission" date="2024-01" db="EMBL/GenBank/DDBJ databases">
        <title>A draft genome for the cacao thread blight pathogen Marasmiellus scandens.</title>
        <authorList>
            <person name="Baruah I.K."/>
            <person name="Leung J."/>
            <person name="Bukari Y."/>
            <person name="Amoako-Attah I."/>
            <person name="Meinhardt L.W."/>
            <person name="Bailey B.A."/>
            <person name="Cohen S.P."/>
        </authorList>
    </citation>
    <scope>NUCLEOTIDE SEQUENCE [LARGE SCALE GENOMIC DNA]</scope>
    <source>
        <strain evidence="5 6">GH-19</strain>
    </source>
</reference>
<feature type="compositionally biased region" description="Low complexity" evidence="3">
    <location>
        <begin position="317"/>
        <end position="327"/>
    </location>
</feature>
<protein>
    <recommendedName>
        <fullName evidence="4">DNA replication factor Cdt1 C-terminal domain-containing protein</fullName>
    </recommendedName>
</protein>
<evidence type="ECO:0000259" key="4">
    <source>
        <dbReference type="Pfam" id="PF16679"/>
    </source>
</evidence>
<dbReference type="Pfam" id="PF16679">
    <property type="entry name" value="CDT1_C"/>
    <property type="match status" value="1"/>
</dbReference>
<keyword evidence="2" id="KW-0131">Cell cycle</keyword>
<accession>A0ABR1K430</accession>
<sequence length="544" mass="59747">MSNARATPSSPAKRRLYSDNSSVPLKRLKIAPLTPPTTPSRGSVNDTEALLPPHLSRLQSTYTELQHAMSHALATCALSPSADTGIVRNVLNHLSLNIHAGLSTQFTVEDLRRLCWIWEWDGKSLPPSHNDDEENPFLDTTPLTQSRDWTRGGMGIVITSATHLSKADGKRVPAYGLGIEAGMDADKGGGMTAVAKWTSAADARRTEFQAKLVAWVKMHSNPVPKIPLADLPKLNLPGKTSSLTRLFASVSPKVPSSTSILPECPSSSSRSSKRSPKRTVQDSDVPSLINVSSRPFSPTKNSIAFPSTPSRSERLTKLLTPRTPRTLATSDIFDTSLEDVTSRSRDQPLAPQTPTTARREALYERVRQRSLSTSPTKNRRIEIEGLDSSVNKDQMLKLEQDEMRRKCLLGRLGGIAESVWMFFSTPITGALSPLTSRKRRTLPRSEVASAIIKSSPVPISSAEANESLDLLTKLCPFFLKALVIASEDWLEMPPSTSSSAIVEGASARDSDHELLTRSPRRVRKEAGGLREVREIIRRELEHYD</sequence>
<evidence type="ECO:0000256" key="2">
    <source>
        <dbReference type="ARBA" id="ARBA00023306"/>
    </source>
</evidence>
<feature type="compositionally biased region" description="Polar residues" evidence="3">
    <location>
        <begin position="289"/>
        <end position="310"/>
    </location>
</feature>
<gene>
    <name evidence="5" type="ORF">VKT23_002227</name>
</gene>
<comment type="similarity">
    <text evidence="1">Belongs to the Cdt1 family.</text>
</comment>
<dbReference type="InterPro" id="IPR032054">
    <property type="entry name" value="Cdt1_C"/>
</dbReference>
<evidence type="ECO:0000256" key="3">
    <source>
        <dbReference type="SAM" id="MobiDB-lite"/>
    </source>
</evidence>
<proteinExistence type="inferred from homology"/>
<comment type="caution">
    <text evidence="5">The sequence shown here is derived from an EMBL/GenBank/DDBJ whole genome shotgun (WGS) entry which is preliminary data.</text>
</comment>
<keyword evidence="6" id="KW-1185">Reference proteome</keyword>
<dbReference type="EMBL" id="JBANRG010000002">
    <property type="protein sequence ID" value="KAK7470809.1"/>
    <property type="molecule type" value="Genomic_DNA"/>
</dbReference>